<keyword evidence="3" id="KW-0645">Protease</keyword>
<dbReference type="AlphaFoldDB" id="A0A9W9TYD3"/>
<dbReference type="RefSeq" id="XP_058335782.1">
    <property type="nucleotide sequence ID" value="XM_058469751.1"/>
</dbReference>
<reference evidence="13" key="1">
    <citation type="submission" date="2022-11" db="EMBL/GenBank/DDBJ databases">
        <authorList>
            <person name="Petersen C."/>
        </authorList>
    </citation>
    <scope>NUCLEOTIDE SEQUENCE</scope>
    <source>
        <strain evidence="13">IBT 19713</strain>
    </source>
</reference>
<proteinExistence type="inferred from homology"/>
<dbReference type="Proteomes" id="UP001150941">
    <property type="component" value="Unassembled WGS sequence"/>
</dbReference>
<keyword evidence="8 11" id="KW-0472">Membrane</keyword>
<organism evidence="13 14">
    <name type="scientific">Penicillium chermesinum</name>
    <dbReference type="NCBI Taxonomy" id="63820"/>
    <lineage>
        <taxon>Eukaryota</taxon>
        <taxon>Fungi</taxon>
        <taxon>Dikarya</taxon>
        <taxon>Ascomycota</taxon>
        <taxon>Pezizomycotina</taxon>
        <taxon>Eurotiomycetes</taxon>
        <taxon>Eurotiomycetidae</taxon>
        <taxon>Eurotiales</taxon>
        <taxon>Aspergillaceae</taxon>
        <taxon>Penicillium</taxon>
    </lineage>
</organism>
<evidence type="ECO:0000256" key="3">
    <source>
        <dbReference type="ARBA" id="ARBA00022670"/>
    </source>
</evidence>
<dbReference type="GeneID" id="83197054"/>
<reference evidence="13" key="2">
    <citation type="journal article" date="2023" name="IMA Fungus">
        <title>Comparative genomic study of the Penicillium genus elucidates a diverse pangenome and 15 lateral gene transfer events.</title>
        <authorList>
            <person name="Petersen C."/>
            <person name="Sorensen T."/>
            <person name="Nielsen M.R."/>
            <person name="Sondergaard T.E."/>
            <person name="Sorensen J.L."/>
            <person name="Fitzpatrick D.A."/>
            <person name="Frisvad J.C."/>
            <person name="Nielsen K.L."/>
        </authorList>
    </citation>
    <scope>NUCLEOTIDE SEQUENCE</scope>
    <source>
        <strain evidence="13">IBT 19713</strain>
    </source>
</reference>
<accession>A0A9W9TYD3</accession>
<evidence type="ECO:0000313" key="14">
    <source>
        <dbReference type="Proteomes" id="UP001150941"/>
    </source>
</evidence>
<evidence type="ECO:0000256" key="7">
    <source>
        <dbReference type="ARBA" id="ARBA00022989"/>
    </source>
</evidence>
<evidence type="ECO:0000256" key="6">
    <source>
        <dbReference type="ARBA" id="ARBA00022824"/>
    </source>
</evidence>
<dbReference type="EC" id="3.4.26.1" evidence="10"/>
<feature type="transmembrane region" description="Helical" evidence="11">
    <location>
        <begin position="12"/>
        <end position="32"/>
    </location>
</feature>
<feature type="domain" description="CAAX prenyl protease 2/Lysostaphin resistance protein A-like" evidence="12">
    <location>
        <begin position="80"/>
        <end position="188"/>
    </location>
</feature>
<dbReference type="GO" id="GO:0005789">
    <property type="term" value="C:endoplasmic reticulum membrane"/>
    <property type="evidence" value="ECO:0007669"/>
    <property type="project" value="UniProtKB-SubCell"/>
</dbReference>
<comment type="catalytic activity">
    <reaction evidence="9">
        <text>Hydrolyzes the peptide bond -P2-(S-farnesyl or geranylgeranyl)C-P1'-P2'-P3'-COOH where P1' and P2' are amino acids with aliphatic sidechains and P3' is any C-terminal residue.</text>
        <dbReference type="EC" id="3.4.26.1"/>
    </reaction>
</comment>
<sequence>MFTNPDEPLSVHTAALLSVALTLIFVAPIYLSRTTRPTPTLSRDAPSVIRARLSALSISCIVGSLMVLWIIVEKGNTSLAAALTLLGWWPAPVTEEIVFRSAIISLHILANLSPDKIVLVTPLYFGIGHIHHFYEFRLTNPDTPLLVALLGTLFHFTYATLFGCFVTFVYLRTGSVVAVILIHSFCNWCGLPRLWGHVEADPRFQVGKEGDRPLHVGWTVGYYLLLLLGAMSFGQLLWPLTESDHALVSFSSQS</sequence>
<evidence type="ECO:0000256" key="10">
    <source>
        <dbReference type="ARBA" id="ARBA00049729"/>
    </source>
</evidence>
<feature type="transmembrane region" description="Helical" evidence="11">
    <location>
        <begin position="216"/>
        <end position="238"/>
    </location>
</feature>
<keyword evidence="7 11" id="KW-1133">Transmembrane helix</keyword>
<feature type="transmembrane region" description="Helical" evidence="11">
    <location>
        <begin position="146"/>
        <end position="170"/>
    </location>
</feature>
<evidence type="ECO:0000259" key="12">
    <source>
        <dbReference type="Pfam" id="PF02517"/>
    </source>
</evidence>
<dbReference type="PANTHER" id="PTHR13046">
    <property type="entry name" value="PROTEASE U48 CAAX PRENYL PROTEASE RCE1"/>
    <property type="match status" value="1"/>
</dbReference>
<evidence type="ECO:0000256" key="8">
    <source>
        <dbReference type="ARBA" id="ARBA00023136"/>
    </source>
</evidence>
<evidence type="ECO:0000256" key="2">
    <source>
        <dbReference type="ARBA" id="ARBA00006897"/>
    </source>
</evidence>
<dbReference type="InterPro" id="IPR003675">
    <property type="entry name" value="Rce1/LyrA-like_dom"/>
</dbReference>
<evidence type="ECO:0000313" key="13">
    <source>
        <dbReference type="EMBL" id="KAJ5249003.1"/>
    </source>
</evidence>
<comment type="subcellular location">
    <subcellularLocation>
        <location evidence="1">Endoplasmic reticulum membrane</location>
        <topology evidence="1">Multi-pass membrane protein</topology>
    </subcellularLocation>
</comment>
<evidence type="ECO:0000256" key="4">
    <source>
        <dbReference type="ARBA" id="ARBA00022692"/>
    </source>
</evidence>
<evidence type="ECO:0000256" key="11">
    <source>
        <dbReference type="SAM" id="Phobius"/>
    </source>
</evidence>
<evidence type="ECO:0000256" key="5">
    <source>
        <dbReference type="ARBA" id="ARBA00022801"/>
    </source>
</evidence>
<feature type="transmembrane region" description="Helical" evidence="11">
    <location>
        <begin position="53"/>
        <end position="72"/>
    </location>
</feature>
<keyword evidence="14" id="KW-1185">Reference proteome</keyword>
<dbReference type="OrthoDB" id="271604at2759"/>
<keyword evidence="6" id="KW-0256">Endoplasmic reticulum</keyword>
<evidence type="ECO:0000256" key="9">
    <source>
        <dbReference type="ARBA" id="ARBA00047280"/>
    </source>
</evidence>
<keyword evidence="5" id="KW-0378">Hydrolase</keyword>
<protein>
    <recommendedName>
        <fullName evidence="10">intramembrane prenyl-peptidase Rce1</fullName>
        <ecNumber evidence="10">3.4.26.1</ecNumber>
    </recommendedName>
</protein>
<dbReference type="PANTHER" id="PTHR13046:SF0">
    <property type="entry name" value="CAAX PRENYL PROTEASE 2"/>
    <property type="match status" value="1"/>
</dbReference>
<keyword evidence="4 11" id="KW-0812">Transmembrane</keyword>
<dbReference type="Pfam" id="PF02517">
    <property type="entry name" value="Rce1-like"/>
    <property type="match status" value="1"/>
</dbReference>
<dbReference type="InterPro" id="IPR039731">
    <property type="entry name" value="Rce1"/>
</dbReference>
<gene>
    <name evidence="13" type="ORF">N7468_000454</name>
</gene>
<feature type="transmembrane region" description="Helical" evidence="11">
    <location>
        <begin position="176"/>
        <end position="195"/>
    </location>
</feature>
<dbReference type="EMBL" id="JAPQKS010000001">
    <property type="protein sequence ID" value="KAJ5249003.1"/>
    <property type="molecule type" value="Genomic_DNA"/>
</dbReference>
<dbReference type="GO" id="GO:0004222">
    <property type="term" value="F:metalloendopeptidase activity"/>
    <property type="evidence" value="ECO:0007669"/>
    <property type="project" value="InterPro"/>
</dbReference>
<comment type="similarity">
    <text evidence="2">Belongs to the peptidase U48 family.</text>
</comment>
<evidence type="ECO:0000256" key="1">
    <source>
        <dbReference type="ARBA" id="ARBA00004477"/>
    </source>
</evidence>
<comment type="caution">
    <text evidence="13">The sequence shown here is derived from an EMBL/GenBank/DDBJ whole genome shotgun (WGS) entry which is preliminary data.</text>
</comment>
<dbReference type="GO" id="GO:0071586">
    <property type="term" value="P:CAAX-box protein processing"/>
    <property type="evidence" value="ECO:0007669"/>
    <property type="project" value="InterPro"/>
</dbReference>
<name>A0A9W9TYD3_9EURO</name>